<gene>
    <name evidence="1" type="ORF">g.101067</name>
</gene>
<accession>A0A1D2AEQ9</accession>
<sequence>MGQPACEEGNTLLQALQAERNRLHRAVCKLKASNAELKAELDKEFDRDYKEAIQDNIPVIAKYTARVASLDEEIAELQAGRQRISGPEVLVSTMNVTPETGRQEAPEQQAYEL</sequence>
<evidence type="ECO:0000313" key="1">
    <source>
        <dbReference type="EMBL" id="JAT77638.1"/>
    </source>
</evidence>
<dbReference type="AlphaFoldDB" id="A0A1D2AEQ9"/>
<proteinExistence type="predicted"/>
<protein>
    <submittedName>
        <fullName evidence="1">Uncharacterized protein</fullName>
    </submittedName>
</protein>
<organism evidence="1">
    <name type="scientific">Auxenochlorella protothecoides</name>
    <name type="common">Green microalga</name>
    <name type="synonym">Chlorella protothecoides</name>
    <dbReference type="NCBI Taxonomy" id="3075"/>
    <lineage>
        <taxon>Eukaryota</taxon>
        <taxon>Viridiplantae</taxon>
        <taxon>Chlorophyta</taxon>
        <taxon>core chlorophytes</taxon>
        <taxon>Trebouxiophyceae</taxon>
        <taxon>Chlorellales</taxon>
        <taxon>Chlorellaceae</taxon>
        <taxon>Auxenochlorella</taxon>
    </lineage>
</organism>
<reference evidence="1" key="1">
    <citation type="submission" date="2015-08" db="EMBL/GenBank/DDBJ databases">
        <authorList>
            <person name="Babu N.S."/>
            <person name="Beckwith C.J."/>
            <person name="Beseler K.G."/>
            <person name="Brison A."/>
            <person name="Carone J.V."/>
            <person name="Caskin T.P."/>
            <person name="Diamond M."/>
            <person name="Durham M.E."/>
            <person name="Foxe J.M."/>
            <person name="Go M."/>
            <person name="Henderson B.A."/>
            <person name="Jones I.B."/>
            <person name="McGettigan J.A."/>
            <person name="Micheletti S.J."/>
            <person name="Nasrallah M.E."/>
            <person name="Ortiz D."/>
            <person name="Piller C.R."/>
            <person name="Privatt S.R."/>
            <person name="Schneider S.L."/>
            <person name="Sharp S."/>
            <person name="Smith T.C."/>
            <person name="Stanton J.D."/>
            <person name="Ullery H.E."/>
            <person name="Wilson R.J."/>
            <person name="Serrano M.G."/>
            <person name="Buck G."/>
            <person name="Lee V."/>
            <person name="Wang Y."/>
            <person name="Carvalho R."/>
            <person name="Voegtly L."/>
            <person name="Shi R."/>
            <person name="Duckworth R."/>
            <person name="Johnson A."/>
            <person name="Loviza R."/>
            <person name="Walstead R."/>
            <person name="Shah Z."/>
            <person name="Kiflezghi M."/>
            <person name="Wade K."/>
            <person name="Ball S.L."/>
            <person name="Bradley K.W."/>
            <person name="Asai D.J."/>
            <person name="Bowman C.A."/>
            <person name="Russell D.A."/>
            <person name="Pope W.H."/>
            <person name="Jacobs-Sera D."/>
            <person name="Hendrix R.W."/>
            <person name="Hatfull G.F."/>
        </authorList>
    </citation>
    <scope>NUCLEOTIDE SEQUENCE</scope>
</reference>
<name>A0A1D2AEQ9_AUXPR</name>
<dbReference type="EMBL" id="GDKF01000984">
    <property type="protein sequence ID" value="JAT77638.1"/>
    <property type="molecule type" value="Transcribed_RNA"/>
</dbReference>